<dbReference type="AlphaFoldDB" id="A0A914MIA2"/>
<feature type="compositionally biased region" description="Polar residues" evidence="1">
    <location>
        <begin position="68"/>
        <end position="84"/>
    </location>
</feature>
<feature type="compositionally biased region" description="Low complexity" evidence="1">
    <location>
        <begin position="85"/>
        <end position="95"/>
    </location>
</feature>
<evidence type="ECO:0000313" key="2">
    <source>
        <dbReference type="Proteomes" id="UP000887563"/>
    </source>
</evidence>
<keyword evidence="2" id="KW-1185">Reference proteome</keyword>
<protein>
    <submittedName>
        <fullName evidence="3">Uncharacterized protein</fullName>
    </submittedName>
</protein>
<dbReference type="WBParaSite" id="Minc3s01940g27326">
    <property type="protein sequence ID" value="Minc3s01940g27326"/>
    <property type="gene ID" value="Minc3s01940g27326"/>
</dbReference>
<name>A0A914MIA2_MELIC</name>
<evidence type="ECO:0000313" key="3">
    <source>
        <dbReference type="WBParaSite" id="Minc3s01940g27326"/>
    </source>
</evidence>
<feature type="compositionally biased region" description="Low complexity" evidence="1">
    <location>
        <begin position="272"/>
        <end position="288"/>
    </location>
</feature>
<organism evidence="2 3">
    <name type="scientific">Meloidogyne incognita</name>
    <name type="common">Southern root-knot nematode worm</name>
    <name type="synonym">Oxyuris incognita</name>
    <dbReference type="NCBI Taxonomy" id="6306"/>
    <lineage>
        <taxon>Eukaryota</taxon>
        <taxon>Metazoa</taxon>
        <taxon>Ecdysozoa</taxon>
        <taxon>Nematoda</taxon>
        <taxon>Chromadorea</taxon>
        <taxon>Rhabditida</taxon>
        <taxon>Tylenchina</taxon>
        <taxon>Tylenchomorpha</taxon>
        <taxon>Tylenchoidea</taxon>
        <taxon>Meloidogynidae</taxon>
        <taxon>Meloidogyninae</taxon>
        <taxon>Meloidogyne</taxon>
        <taxon>Meloidogyne incognita group</taxon>
    </lineage>
</organism>
<reference evidence="3" key="1">
    <citation type="submission" date="2022-11" db="UniProtKB">
        <authorList>
            <consortium name="WormBaseParasite"/>
        </authorList>
    </citation>
    <scope>IDENTIFICATION</scope>
</reference>
<proteinExistence type="predicted"/>
<sequence>MNTKNIKYNSSSSPDLRTSYDEFMHFWNSENSKKEGRPNKFVKSMFFCRSNSDKQQQQNSKNQKRMGKQQQQPTKTSLISQQKASTNSLNNYSNSTPQRYSLVGPLVSLRHQTNFVRSPFVPLPFEHSVPRKNFSLRDDDLLPSCWFLSDSEINDLTQRAHYKLQRRISRRRSLTRANFPFGETNPRRAKVIEKYDRLRIGIRRALSDHQILFMDPIKDVECDGIFNSRRTNNHKRVSFSSPSSSNQKEELNWNLNKKEQKQQKSVKPILTRRNSCRSNRNNNASTSFRNRVGTSLSVGGCHDDENDYYSVIRMDYAMFRAWRRGSRLSVDVLNRAAICSANFDGVMGRNSQTEQRLPLTGWALVLKRVLADWIKRRKRTNNESVVMGVEEEVEKEINE</sequence>
<accession>A0A914MIA2</accession>
<dbReference type="Proteomes" id="UP000887563">
    <property type="component" value="Unplaced"/>
</dbReference>
<feature type="region of interest" description="Disordered" evidence="1">
    <location>
        <begin position="257"/>
        <end position="288"/>
    </location>
</feature>
<feature type="region of interest" description="Disordered" evidence="1">
    <location>
        <begin position="52"/>
        <end position="95"/>
    </location>
</feature>
<evidence type="ECO:0000256" key="1">
    <source>
        <dbReference type="SAM" id="MobiDB-lite"/>
    </source>
</evidence>